<dbReference type="InterPro" id="IPR050834">
    <property type="entry name" value="Glycosyltransf_2"/>
</dbReference>
<keyword evidence="2" id="KW-0328">Glycosyltransferase</keyword>
<dbReference type="Gene3D" id="3.90.550.10">
    <property type="entry name" value="Spore Coat Polysaccharide Biosynthesis Protein SpsA, Chain A"/>
    <property type="match status" value="1"/>
</dbReference>
<dbReference type="Pfam" id="PF00535">
    <property type="entry name" value="Glycos_transf_2"/>
    <property type="match status" value="1"/>
</dbReference>
<dbReference type="InterPro" id="IPR001173">
    <property type="entry name" value="Glyco_trans_2-like"/>
</dbReference>
<evidence type="ECO:0000313" key="3">
    <source>
        <dbReference type="Proteomes" id="UP001597011"/>
    </source>
</evidence>
<dbReference type="EMBL" id="JBHTIB010000008">
    <property type="protein sequence ID" value="MFD0835509.1"/>
    <property type="molecule type" value="Genomic_DNA"/>
</dbReference>
<dbReference type="RefSeq" id="WP_379940725.1">
    <property type="nucleotide sequence ID" value="NZ_JBHTIB010000008.1"/>
</dbReference>
<comment type="caution">
    <text evidence="2">The sequence shown here is derived from an EMBL/GenBank/DDBJ whole genome shotgun (WGS) entry which is preliminary data.</text>
</comment>
<gene>
    <name evidence="2" type="ORF">ACFQ0I_07045</name>
</gene>
<dbReference type="PANTHER" id="PTHR43685:SF2">
    <property type="entry name" value="GLYCOSYLTRANSFERASE 2-LIKE DOMAIN-CONTAINING PROTEIN"/>
    <property type="match status" value="1"/>
</dbReference>
<dbReference type="InterPro" id="IPR029044">
    <property type="entry name" value="Nucleotide-diphossugar_trans"/>
</dbReference>
<feature type="domain" description="Glycosyltransferase 2-like" evidence="1">
    <location>
        <begin position="6"/>
        <end position="144"/>
    </location>
</feature>
<reference evidence="3" key="1">
    <citation type="journal article" date="2019" name="Int. J. Syst. Evol. Microbiol.">
        <title>The Global Catalogue of Microorganisms (GCM) 10K type strain sequencing project: providing services to taxonomists for standard genome sequencing and annotation.</title>
        <authorList>
            <consortium name="The Broad Institute Genomics Platform"/>
            <consortium name="The Broad Institute Genome Sequencing Center for Infectious Disease"/>
            <person name="Wu L."/>
            <person name="Ma J."/>
        </authorList>
    </citation>
    <scope>NUCLEOTIDE SEQUENCE [LARGE SCALE GENOMIC DNA]</scope>
    <source>
        <strain evidence="3">CCUG 60529</strain>
    </source>
</reference>
<keyword evidence="2" id="KW-0808">Transferase</keyword>
<keyword evidence="3" id="KW-1185">Reference proteome</keyword>
<dbReference type="GO" id="GO:0016757">
    <property type="term" value="F:glycosyltransferase activity"/>
    <property type="evidence" value="ECO:0007669"/>
    <property type="project" value="UniProtKB-KW"/>
</dbReference>
<accession>A0ABW3BSL3</accession>
<dbReference type="CDD" id="cd00761">
    <property type="entry name" value="Glyco_tranf_GTA_type"/>
    <property type="match status" value="1"/>
</dbReference>
<evidence type="ECO:0000313" key="2">
    <source>
        <dbReference type="EMBL" id="MFD0835509.1"/>
    </source>
</evidence>
<proteinExistence type="predicted"/>
<dbReference type="Proteomes" id="UP001597011">
    <property type="component" value="Unassembled WGS sequence"/>
</dbReference>
<name>A0ABW3BSL3_9FLAO</name>
<dbReference type="SUPFAM" id="SSF53448">
    <property type="entry name" value="Nucleotide-diphospho-sugar transferases"/>
    <property type="match status" value="1"/>
</dbReference>
<organism evidence="2 3">
    <name type="scientific">Mariniflexile aquimaris</name>
    <dbReference type="NCBI Taxonomy" id="881009"/>
    <lineage>
        <taxon>Bacteria</taxon>
        <taxon>Pseudomonadati</taxon>
        <taxon>Bacteroidota</taxon>
        <taxon>Flavobacteriia</taxon>
        <taxon>Flavobacteriales</taxon>
        <taxon>Flavobacteriaceae</taxon>
        <taxon>Mariniflexile</taxon>
    </lineage>
</organism>
<dbReference type="EC" id="2.4.-.-" evidence="2"/>
<dbReference type="PANTHER" id="PTHR43685">
    <property type="entry name" value="GLYCOSYLTRANSFERASE"/>
    <property type="match status" value="1"/>
</dbReference>
<evidence type="ECO:0000259" key="1">
    <source>
        <dbReference type="Pfam" id="PF00535"/>
    </source>
</evidence>
<sequence>MRSFTLIVCTYMRPQSLLKLLQSVKNQTLYPNEILIIDGSLNNDTQIILKDNSFQNLKYFKVDETHRGLTKQRNFGIKQVSEDSEIICFLDDDIVLETHYFENLIKTYSDKPDALAIGGYITNEVKWALSDQTNKSSKFYYDGWMRDEPSRFKIRRLFGLLPDAEPGFMPSFSHGRSISFLPPSGKTYQVEQLMGGVSSYRKEVFKNLKFSTYFEGYGLYEDADFSLRLAKIGNLYVNTNAQLSHYHDGSGRPNLYHYGKMVIRNGWYVWRVKYTKPSLKAKFKWHATAILLTKLRLLNVITTHHKKEAFTESLGRFVGWFTLLFNKPKIER</sequence>
<protein>
    <submittedName>
        <fullName evidence="2">Glycosyltransferase family 2 protein</fullName>
        <ecNumber evidence="2">2.4.-.-</ecNumber>
    </submittedName>
</protein>